<evidence type="ECO:0000313" key="1">
    <source>
        <dbReference type="EMBL" id="GGH79733.1"/>
    </source>
</evidence>
<sequence>MQICYAKAQSLSATTNQAILLMNEEKIVILFLNFLVTKVVHKVEFATSDLLDSKLSFEQGLSVSWSFNVQGQRWRFQIMKQILPLGTMQGDFLEFLRGALR</sequence>
<evidence type="ECO:0000313" key="2">
    <source>
        <dbReference type="Proteomes" id="UP000605427"/>
    </source>
</evidence>
<dbReference type="RefSeq" id="WP_229714179.1">
    <property type="nucleotide sequence ID" value="NZ_BMDD01000003.1"/>
</dbReference>
<dbReference type="EMBL" id="BMDD01000003">
    <property type="protein sequence ID" value="GGH79733.1"/>
    <property type="molecule type" value="Genomic_DNA"/>
</dbReference>
<proteinExistence type="predicted"/>
<keyword evidence="2" id="KW-1185">Reference proteome</keyword>
<comment type="caution">
    <text evidence="1">The sequence shown here is derived from an EMBL/GenBank/DDBJ whole genome shotgun (WGS) entry which is preliminary data.</text>
</comment>
<organism evidence="1 2">
    <name type="scientific">Saccharibacillus endophyticus</name>
    <dbReference type="NCBI Taxonomy" id="2060666"/>
    <lineage>
        <taxon>Bacteria</taxon>
        <taxon>Bacillati</taxon>
        <taxon>Bacillota</taxon>
        <taxon>Bacilli</taxon>
        <taxon>Bacillales</taxon>
        <taxon>Paenibacillaceae</taxon>
        <taxon>Saccharibacillus</taxon>
    </lineage>
</organism>
<dbReference type="Proteomes" id="UP000605427">
    <property type="component" value="Unassembled WGS sequence"/>
</dbReference>
<gene>
    <name evidence="1" type="ORF">GCM10007362_26970</name>
</gene>
<evidence type="ECO:0008006" key="3">
    <source>
        <dbReference type="Google" id="ProtNLM"/>
    </source>
</evidence>
<name>A0ABQ1ZWY4_9BACL</name>
<protein>
    <recommendedName>
        <fullName evidence="3">YokE-like PH domain-containing protein</fullName>
    </recommendedName>
</protein>
<accession>A0ABQ1ZWY4</accession>
<reference evidence="2" key="1">
    <citation type="journal article" date="2019" name="Int. J. Syst. Evol. Microbiol.">
        <title>The Global Catalogue of Microorganisms (GCM) 10K type strain sequencing project: providing services to taxonomists for standard genome sequencing and annotation.</title>
        <authorList>
            <consortium name="The Broad Institute Genomics Platform"/>
            <consortium name="The Broad Institute Genome Sequencing Center for Infectious Disease"/>
            <person name="Wu L."/>
            <person name="Ma J."/>
        </authorList>
    </citation>
    <scope>NUCLEOTIDE SEQUENCE [LARGE SCALE GENOMIC DNA]</scope>
    <source>
        <strain evidence="2">CCM 8702</strain>
    </source>
</reference>